<keyword evidence="2 6" id="KW-0489">Methyltransferase</keyword>
<keyword evidence="3 6" id="KW-0808">Transferase</keyword>
<proteinExistence type="inferred from homology"/>
<dbReference type="EC" id="2.1.1.37" evidence="1"/>
<dbReference type="InterPro" id="IPR001525">
    <property type="entry name" value="C5_MeTfrase"/>
</dbReference>
<evidence type="ECO:0000256" key="4">
    <source>
        <dbReference type="ARBA" id="ARBA00022691"/>
    </source>
</evidence>
<dbReference type="PROSITE" id="PS51679">
    <property type="entry name" value="SAM_MT_C5"/>
    <property type="match status" value="1"/>
</dbReference>
<reference evidence="7 8" key="1">
    <citation type="submission" date="2017-11" db="EMBL/GenBank/DDBJ databases">
        <title>Infants hospitalized years apart are colonized by the same room-sourced microbial strains.</title>
        <authorList>
            <person name="Brooks B."/>
            <person name="Olm M.R."/>
            <person name="Firek B.A."/>
            <person name="Baker R."/>
            <person name="Thomas B.C."/>
            <person name="Morowitz M.J."/>
            <person name="Banfield J.F."/>
        </authorList>
    </citation>
    <scope>NUCLEOTIDE SEQUENCE [LARGE SCALE GENOMIC DNA]</scope>
    <source>
        <strain evidence="7">S2_012_000_R3_87</strain>
    </source>
</reference>
<dbReference type="PANTHER" id="PTHR10629:SF52">
    <property type="entry name" value="DNA (CYTOSINE-5)-METHYLTRANSFERASE 1"/>
    <property type="match status" value="1"/>
</dbReference>
<sequence>MNELALFAGAGGGILGGHLLGWRTICAVERDAYAAQVLAQRQNDGCLKPFPIWSDVCSFDGRPWRGIVDVVSGGFPCQDISIAGSGSGIEGSRSGLWSEMVRIIGEVRPGFVFVENSPILTPRGLGRVLGDLAEMGFDAEWGVVSAASMGAPHLRERIWIAGRSTAVENSQCERSGAKEFSCEADRAKANRPASRLGRPSWWPAEPDVGRVANGLASRVDRLKSLGNGQVPRVAAGAFTLLSGSIAG</sequence>
<dbReference type="GO" id="GO:0009307">
    <property type="term" value="P:DNA restriction-modification system"/>
    <property type="evidence" value="ECO:0007669"/>
    <property type="project" value="UniProtKB-KW"/>
</dbReference>
<dbReference type="GO" id="GO:0003886">
    <property type="term" value="F:DNA (cytosine-5-)-methyltransferase activity"/>
    <property type="evidence" value="ECO:0007669"/>
    <property type="project" value="UniProtKB-EC"/>
</dbReference>
<evidence type="ECO:0000256" key="3">
    <source>
        <dbReference type="ARBA" id="ARBA00022679"/>
    </source>
</evidence>
<gene>
    <name evidence="7" type="ORF">DI609_09710</name>
</gene>
<dbReference type="PRINTS" id="PR00105">
    <property type="entry name" value="C5METTRFRASE"/>
</dbReference>
<dbReference type="GO" id="GO:0032259">
    <property type="term" value="P:methylation"/>
    <property type="evidence" value="ECO:0007669"/>
    <property type="project" value="UniProtKB-KW"/>
</dbReference>
<dbReference type="Gene3D" id="3.40.50.150">
    <property type="entry name" value="Vaccinia Virus protein VP39"/>
    <property type="match status" value="1"/>
</dbReference>
<evidence type="ECO:0000256" key="2">
    <source>
        <dbReference type="ARBA" id="ARBA00022603"/>
    </source>
</evidence>
<dbReference type="AlphaFoldDB" id="A0A2W5B0A5"/>
<dbReference type="GO" id="GO:0044027">
    <property type="term" value="P:negative regulation of gene expression via chromosomal CpG island methylation"/>
    <property type="evidence" value="ECO:0007669"/>
    <property type="project" value="TreeGrafter"/>
</dbReference>
<dbReference type="SUPFAM" id="SSF53335">
    <property type="entry name" value="S-adenosyl-L-methionine-dependent methyltransferases"/>
    <property type="match status" value="1"/>
</dbReference>
<keyword evidence="4 6" id="KW-0949">S-adenosyl-L-methionine</keyword>
<dbReference type="GO" id="GO:0003677">
    <property type="term" value="F:DNA binding"/>
    <property type="evidence" value="ECO:0007669"/>
    <property type="project" value="TreeGrafter"/>
</dbReference>
<dbReference type="PANTHER" id="PTHR10629">
    <property type="entry name" value="CYTOSINE-SPECIFIC METHYLTRANSFERASE"/>
    <property type="match status" value="1"/>
</dbReference>
<dbReference type="InterPro" id="IPR018117">
    <property type="entry name" value="C5_DNA_meth_AS"/>
</dbReference>
<feature type="active site" evidence="6">
    <location>
        <position position="77"/>
    </location>
</feature>
<evidence type="ECO:0000256" key="5">
    <source>
        <dbReference type="ARBA" id="ARBA00022747"/>
    </source>
</evidence>
<dbReference type="Pfam" id="PF00145">
    <property type="entry name" value="DNA_methylase"/>
    <property type="match status" value="1"/>
</dbReference>
<dbReference type="InterPro" id="IPR050390">
    <property type="entry name" value="C5-Methyltransferase"/>
</dbReference>
<accession>A0A2W5B0A5</accession>
<dbReference type="PROSITE" id="PS00094">
    <property type="entry name" value="C5_MTASE_1"/>
    <property type="match status" value="1"/>
</dbReference>
<dbReference type="EMBL" id="QFNY01000251">
    <property type="protein sequence ID" value="PZO98827.1"/>
    <property type="molecule type" value="Genomic_DNA"/>
</dbReference>
<keyword evidence="5" id="KW-0680">Restriction system</keyword>
<evidence type="ECO:0000256" key="6">
    <source>
        <dbReference type="PROSITE-ProRule" id="PRU01016"/>
    </source>
</evidence>
<dbReference type="InterPro" id="IPR029063">
    <property type="entry name" value="SAM-dependent_MTases_sf"/>
</dbReference>
<evidence type="ECO:0000256" key="1">
    <source>
        <dbReference type="ARBA" id="ARBA00011975"/>
    </source>
</evidence>
<evidence type="ECO:0000313" key="8">
    <source>
        <dbReference type="Proteomes" id="UP000249451"/>
    </source>
</evidence>
<name>A0A2W5B0A5_9CORY</name>
<organism evidence="7 8">
    <name type="scientific">Corynebacterium urealyticum</name>
    <dbReference type="NCBI Taxonomy" id="43771"/>
    <lineage>
        <taxon>Bacteria</taxon>
        <taxon>Bacillati</taxon>
        <taxon>Actinomycetota</taxon>
        <taxon>Actinomycetes</taxon>
        <taxon>Mycobacteriales</taxon>
        <taxon>Corynebacteriaceae</taxon>
        <taxon>Corynebacterium</taxon>
    </lineage>
</organism>
<comment type="caution">
    <text evidence="7">The sequence shown here is derived from an EMBL/GenBank/DDBJ whole genome shotgun (WGS) entry which is preliminary data.</text>
</comment>
<comment type="similarity">
    <text evidence="6">Belongs to the class I-like SAM-binding methyltransferase superfamily. C5-methyltransferase family.</text>
</comment>
<protein>
    <recommendedName>
        <fullName evidence="1">DNA (cytosine-5-)-methyltransferase</fullName>
        <ecNumber evidence="1">2.1.1.37</ecNumber>
    </recommendedName>
</protein>
<evidence type="ECO:0000313" key="7">
    <source>
        <dbReference type="EMBL" id="PZO98827.1"/>
    </source>
</evidence>
<dbReference type="Proteomes" id="UP000249451">
    <property type="component" value="Unassembled WGS sequence"/>
</dbReference>